<dbReference type="Proteomes" id="UP000738325">
    <property type="component" value="Unassembled WGS sequence"/>
</dbReference>
<gene>
    <name evidence="1" type="ORF">BGZ99_007113</name>
</gene>
<dbReference type="OrthoDB" id="10258062at2759"/>
<dbReference type="AlphaFoldDB" id="A0A9P6RVC5"/>
<evidence type="ECO:0000313" key="1">
    <source>
        <dbReference type="EMBL" id="KAG0330251.1"/>
    </source>
</evidence>
<organism evidence="1 2">
    <name type="scientific">Dissophora globulifera</name>
    <dbReference type="NCBI Taxonomy" id="979702"/>
    <lineage>
        <taxon>Eukaryota</taxon>
        <taxon>Fungi</taxon>
        <taxon>Fungi incertae sedis</taxon>
        <taxon>Mucoromycota</taxon>
        <taxon>Mortierellomycotina</taxon>
        <taxon>Mortierellomycetes</taxon>
        <taxon>Mortierellales</taxon>
        <taxon>Mortierellaceae</taxon>
        <taxon>Dissophora</taxon>
    </lineage>
</organism>
<proteinExistence type="predicted"/>
<protein>
    <submittedName>
        <fullName evidence="1">Uncharacterized protein</fullName>
    </submittedName>
</protein>
<name>A0A9P6RVC5_9FUNG</name>
<sequence length="192" mass="21148">MERGYDVLQKAPAIVLKKFVMNLGVLVHYTGNSPHLLAITRELFRFLLVLRYHSPPAQATPRPAPPPPAIVTSMASLDISAPSLTSLKLPGSIGNSAGVSGALANVSSASLPYNPDLLESILFDLLILVTPSTHAISDELMVHEFYAEIMECQQWAMELWEVYKQDPDSADKSRMYCAGLLQRCFELMKVSM</sequence>
<keyword evidence="2" id="KW-1185">Reference proteome</keyword>
<reference evidence="1" key="1">
    <citation type="journal article" date="2020" name="Fungal Divers.">
        <title>Resolving the Mortierellaceae phylogeny through synthesis of multi-gene phylogenetics and phylogenomics.</title>
        <authorList>
            <person name="Vandepol N."/>
            <person name="Liber J."/>
            <person name="Desiro A."/>
            <person name="Na H."/>
            <person name="Kennedy M."/>
            <person name="Barry K."/>
            <person name="Grigoriev I.V."/>
            <person name="Miller A.N."/>
            <person name="O'Donnell K."/>
            <person name="Stajich J.E."/>
            <person name="Bonito G."/>
        </authorList>
    </citation>
    <scope>NUCLEOTIDE SEQUENCE</scope>
    <source>
        <strain evidence="1">REB-010B</strain>
    </source>
</reference>
<comment type="caution">
    <text evidence="1">The sequence shown here is derived from an EMBL/GenBank/DDBJ whole genome shotgun (WGS) entry which is preliminary data.</text>
</comment>
<evidence type="ECO:0000313" key="2">
    <source>
        <dbReference type="Proteomes" id="UP000738325"/>
    </source>
</evidence>
<accession>A0A9P6RVC5</accession>
<dbReference type="EMBL" id="JAAAIP010000005">
    <property type="protein sequence ID" value="KAG0330251.1"/>
    <property type="molecule type" value="Genomic_DNA"/>
</dbReference>